<dbReference type="Proteomes" id="UP000595897">
    <property type="component" value="Chromosome"/>
</dbReference>
<dbReference type="InterPro" id="IPR041985">
    <property type="entry name" value="Ribosomal_eL14_KOW"/>
</dbReference>
<dbReference type="AlphaFoldDB" id="A0A7R7EPN5"/>
<accession>A0A7R7EPN5</accession>
<protein>
    <recommendedName>
        <fullName evidence="5">RNA-binding protein</fullName>
    </recommendedName>
</protein>
<keyword evidence="4" id="KW-1185">Reference proteome</keyword>
<dbReference type="GO" id="GO:0005840">
    <property type="term" value="C:ribosome"/>
    <property type="evidence" value="ECO:0007669"/>
    <property type="project" value="UniProtKB-KW"/>
</dbReference>
<dbReference type="GO" id="GO:1990904">
    <property type="term" value="C:ribonucleoprotein complex"/>
    <property type="evidence" value="ECO:0007669"/>
    <property type="project" value="UniProtKB-KW"/>
</dbReference>
<keyword evidence="2" id="KW-0687">Ribonucleoprotein</keyword>
<evidence type="ECO:0000313" key="3">
    <source>
        <dbReference type="EMBL" id="BCN32741.1"/>
    </source>
</evidence>
<reference evidence="3 4" key="1">
    <citation type="submission" date="2020-11" db="EMBL/GenBank/DDBJ databases">
        <title>Draft genome sequencing of a Lachnospiraceae strain isolated from anoxic soil subjected to BSD treatment.</title>
        <authorList>
            <person name="Uek A."/>
            <person name="Tonouchi A."/>
        </authorList>
    </citation>
    <scope>NUCLEOTIDE SEQUENCE [LARGE SCALE GENOMIC DNA]</scope>
    <source>
        <strain evidence="3 4">TB5</strain>
    </source>
</reference>
<dbReference type="SUPFAM" id="SSF50104">
    <property type="entry name" value="Translation proteins SH3-like domain"/>
    <property type="match status" value="1"/>
</dbReference>
<evidence type="ECO:0008006" key="5">
    <source>
        <dbReference type="Google" id="ProtNLM"/>
    </source>
</evidence>
<name>A0A7R7EPN5_9FIRM</name>
<evidence type="ECO:0000313" key="4">
    <source>
        <dbReference type="Proteomes" id="UP000595897"/>
    </source>
</evidence>
<evidence type="ECO:0000256" key="1">
    <source>
        <dbReference type="ARBA" id="ARBA00022980"/>
    </source>
</evidence>
<organism evidence="3 4">
    <name type="scientific">Anaeromicropila herbilytica</name>
    <dbReference type="NCBI Taxonomy" id="2785025"/>
    <lineage>
        <taxon>Bacteria</taxon>
        <taxon>Bacillati</taxon>
        <taxon>Bacillota</taxon>
        <taxon>Clostridia</taxon>
        <taxon>Lachnospirales</taxon>
        <taxon>Lachnospiraceae</taxon>
        <taxon>Anaeromicropila</taxon>
    </lineage>
</organism>
<keyword evidence="1" id="KW-0689">Ribosomal protein</keyword>
<dbReference type="EMBL" id="AP024169">
    <property type="protein sequence ID" value="BCN32741.1"/>
    <property type="molecule type" value="Genomic_DNA"/>
</dbReference>
<dbReference type="CDD" id="cd06088">
    <property type="entry name" value="KOW_RPL14"/>
    <property type="match status" value="1"/>
</dbReference>
<gene>
    <name evidence="3" type="ORF">bsdtb5_40360</name>
</gene>
<proteinExistence type="predicted"/>
<dbReference type="InterPro" id="IPR008991">
    <property type="entry name" value="Translation_prot_SH3-like_sf"/>
</dbReference>
<dbReference type="KEGG" id="ahb:bsdtb5_40360"/>
<evidence type="ECO:0000256" key="2">
    <source>
        <dbReference type="ARBA" id="ARBA00023274"/>
    </source>
</evidence>
<dbReference type="RefSeq" id="WP_271713762.1">
    <property type="nucleotide sequence ID" value="NZ_AP024169.1"/>
</dbReference>
<sequence length="92" mass="10722">MQGYEPGMLVKSKAGHDKDELFVIINIEEEYVYLVDGKYKTLQSPKKKNKKHIQYINYSDENLVSKLKGTNKVIDEDIKRAIKLYLLNSNML</sequence>